<feature type="chain" id="PRO_5046021068" evidence="1">
    <location>
        <begin position="29"/>
        <end position="95"/>
    </location>
</feature>
<evidence type="ECO:0000313" key="3">
    <source>
        <dbReference type="Proteomes" id="UP001500689"/>
    </source>
</evidence>
<feature type="signal peptide" evidence="1">
    <location>
        <begin position="1"/>
        <end position="28"/>
    </location>
</feature>
<keyword evidence="3" id="KW-1185">Reference proteome</keyword>
<sequence length="95" mass="9860">MLRKIAFGAGAAMAALGLAAAAPMAASAAPSPASASAASDQVTVQGTWVYIQPYAKSQTGALKCTVDARSLNNSTGRPYNCRTKTDRIELWSYYG</sequence>
<accession>A0ABP6VWC1</accession>
<name>A0ABP6VWC1_9PSEU</name>
<dbReference type="EMBL" id="BAAAZN010000005">
    <property type="protein sequence ID" value="GAA3542543.1"/>
    <property type="molecule type" value="Genomic_DNA"/>
</dbReference>
<proteinExistence type="predicted"/>
<reference evidence="3" key="1">
    <citation type="journal article" date="2019" name="Int. J. Syst. Evol. Microbiol.">
        <title>The Global Catalogue of Microorganisms (GCM) 10K type strain sequencing project: providing services to taxonomists for standard genome sequencing and annotation.</title>
        <authorList>
            <consortium name="The Broad Institute Genomics Platform"/>
            <consortium name="The Broad Institute Genome Sequencing Center for Infectious Disease"/>
            <person name="Wu L."/>
            <person name="Ma J."/>
        </authorList>
    </citation>
    <scope>NUCLEOTIDE SEQUENCE [LARGE SCALE GENOMIC DNA]</scope>
    <source>
        <strain evidence="3">JCM 16898</strain>
    </source>
</reference>
<keyword evidence="1" id="KW-0732">Signal</keyword>
<evidence type="ECO:0000313" key="2">
    <source>
        <dbReference type="EMBL" id="GAA3542543.1"/>
    </source>
</evidence>
<organism evidence="2 3">
    <name type="scientific">Amycolatopsis ultiminotia</name>
    <dbReference type="NCBI Taxonomy" id="543629"/>
    <lineage>
        <taxon>Bacteria</taxon>
        <taxon>Bacillati</taxon>
        <taxon>Actinomycetota</taxon>
        <taxon>Actinomycetes</taxon>
        <taxon>Pseudonocardiales</taxon>
        <taxon>Pseudonocardiaceae</taxon>
        <taxon>Amycolatopsis</taxon>
    </lineage>
</organism>
<protein>
    <submittedName>
        <fullName evidence="2">Uncharacterized protein</fullName>
    </submittedName>
</protein>
<comment type="caution">
    <text evidence="2">The sequence shown here is derived from an EMBL/GenBank/DDBJ whole genome shotgun (WGS) entry which is preliminary data.</text>
</comment>
<dbReference type="RefSeq" id="WP_344859500.1">
    <property type="nucleotide sequence ID" value="NZ_BAAAZN010000005.1"/>
</dbReference>
<gene>
    <name evidence="2" type="ORF">GCM10022222_27800</name>
</gene>
<dbReference type="Proteomes" id="UP001500689">
    <property type="component" value="Unassembled WGS sequence"/>
</dbReference>
<evidence type="ECO:0000256" key="1">
    <source>
        <dbReference type="SAM" id="SignalP"/>
    </source>
</evidence>